<keyword evidence="2" id="KW-0547">Nucleotide-binding</keyword>
<dbReference type="InterPro" id="IPR051782">
    <property type="entry name" value="ABC_Transporter_VariousFunc"/>
</dbReference>
<dbReference type="InterPro" id="IPR027417">
    <property type="entry name" value="P-loop_NTPase"/>
</dbReference>
<dbReference type="Proteomes" id="UP000239785">
    <property type="component" value="Unassembled WGS sequence"/>
</dbReference>
<keyword evidence="1" id="KW-0813">Transport</keyword>
<evidence type="ECO:0000256" key="3">
    <source>
        <dbReference type="ARBA" id="ARBA00022840"/>
    </source>
</evidence>
<dbReference type="PROSITE" id="PS50893">
    <property type="entry name" value="ABC_TRANSPORTER_2"/>
    <property type="match status" value="1"/>
</dbReference>
<gene>
    <name evidence="5" type="ORF">MCORR_v1c03660</name>
</gene>
<accession>A0A2S5RHU9</accession>
<dbReference type="SMART" id="SM00382">
    <property type="entry name" value="AAA"/>
    <property type="match status" value="1"/>
</dbReference>
<dbReference type="Pfam" id="PF00005">
    <property type="entry name" value="ABC_tran"/>
    <property type="match status" value="1"/>
</dbReference>
<reference evidence="5 6" key="1">
    <citation type="submission" date="2017-11" db="EMBL/GenBank/DDBJ databases">
        <title>Genome sequence of Mesoplasma corruscae ELCA-2 (ATCC 49579).</title>
        <authorList>
            <person name="Lo W.-S."/>
            <person name="Kuo C.-H."/>
        </authorList>
    </citation>
    <scope>NUCLEOTIDE SEQUENCE [LARGE SCALE GENOMIC DNA]</scope>
    <source>
        <strain evidence="5 6">ELCA-2</strain>
    </source>
</reference>
<protein>
    <submittedName>
        <fullName evidence="5">ABC transporter ATP-binding protein</fullName>
    </submittedName>
</protein>
<dbReference type="PANTHER" id="PTHR42939:SF1">
    <property type="entry name" value="ABC TRANSPORTER ATP-BINDING PROTEIN ALBC-RELATED"/>
    <property type="match status" value="1"/>
</dbReference>
<dbReference type="InterPro" id="IPR017871">
    <property type="entry name" value="ABC_transporter-like_CS"/>
</dbReference>
<dbReference type="InterPro" id="IPR003439">
    <property type="entry name" value="ABC_transporter-like_ATP-bd"/>
</dbReference>
<dbReference type="RefSeq" id="WP_104207902.1">
    <property type="nucleotide sequence ID" value="NZ_PHNF01000001.1"/>
</dbReference>
<dbReference type="GO" id="GO:0016887">
    <property type="term" value="F:ATP hydrolysis activity"/>
    <property type="evidence" value="ECO:0007669"/>
    <property type="project" value="InterPro"/>
</dbReference>
<proteinExistence type="predicted"/>
<sequence length="248" mass="28963">MELVLKNVSKKLSKNFSLNNVNFSIKNGEVLGLIGNNGAGKTTIIKSIFQEYRLDQGEILVNGKAISKYDLRKIEFFPDQNNFPKNFKIIDYCYHNYLLSNIDGNKKQFKMRFKELSESLELLEYKNKKFLHLSSGMQKRFLLLCALMNKPEMIICDEPMANMDIQTRKDFILLFKTLIEKFDLIVLITSHDIEELEKLINKVVLVDKGEIILEKHFNNKKDNLAELYEKNIRNPKSKIKVDEIVKGY</sequence>
<evidence type="ECO:0000313" key="5">
    <source>
        <dbReference type="EMBL" id="PPE06735.1"/>
    </source>
</evidence>
<dbReference type="Gene3D" id="3.40.50.300">
    <property type="entry name" value="P-loop containing nucleotide triphosphate hydrolases"/>
    <property type="match status" value="1"/>
</dbReference>
<dbReference type="AlphaFoldDB" id="A0A2S5RHU9"/>
<dbReference type="OrthoDB" id="9779029at2"/>
<keyword evidence="3 5" id="KW-0067">ATP-binding</keyword>
<organism evidence="5 6">
    <name type="scientific">Mesoplasma corruscae</name>
    <dbReference type="NCBI Taxonomy" id="216874"/>
    <lineage>
        <taxon>Bacteria</taxon>
        <taxon>Bacillati</taxon>
        <taxon>Mycoplasmatota</taxon>
        <taxon>Mollicutes</taxon>
        <taxon>Entomoplasmatales</taxon>
        <taxon>Entomoplasmataceae</taxon>
        <taxon>Mesoplasma</taxon>
    </lineage>
</organism>
<evidence type="ECO:0000259" key="4">
    <source>
        <dbReference type="PROSITE" id="PS50893"/>
    </source>
</evidence>
<dbReference type="SUPFAM" id="SSF52540">
    <property type="entry name" value="P-loop containing nucleoside triphosphate hydrolases"/>
    <property type="match status" value="1"/>
</dbReference>
<dbReference type="EMBL" id="PHNF01000001">
    <property type="protein sequence ID" value="PPE06735.1"/>
    <property type="molecule type" value="Genomic_DNA"/>
</dbReference>
<dbReference type="PANTHER" id="PTHR42939">
    <property type="entry name" value="ABC TRANSPORTER ATP-BINDING PROTEIN ALBC-RELATED"/>
    <property type="match status" value="1"/>
</dbReference>
<name>A0A2S5RHU9_9MOLU</name>
<comment type="caution">
    <text evidence="5">The sequence shown here is derived from an EMBL/GenBank/DDBJ whole genome shotgun (WGS) entry which is preliminary data.</text>
</comment>
<dbReference type="GO" id="GO:0005524">
    <property type="term" value="F:ATP binding"/>
    <property type="evidence" value="ECO:0007669"/>
    <property type="project" value="UniProtKB-KW"/>
</dbReference>
<dbReference type="PROSITE" id="PS00211">
    <property type="entry name" value="ABC_TRANSPORTER_1"/>
    <property type="match status" value="1"/>
</dbReference>
<evidence type="ECO:0000256" key="2">
    <source>
        <dbReference type="ARBA" id="ARBA00022741"/>
    </source>
</evidence>
<dbReference type="InterPro" id="IPR003593">
    <property type="entry name" value="AAA+_ATPase"/>
</dbReference>
<evidence type="ECO:0000313" key="6">
    <source>
        <dbReference type="Proteomes" id="UP000239785"/>
    </source>
</evidence>
<keyword evidence="6" id="KW-1185">Reference proteome</keyword>
<evidence type="ECO:0000256" key="1">
    <source>
        <dbReference type="ARBA" id="ARBA00022448"/>
    </source>
</evidence>
<feature type="domain" description="ABC transporter" evidence="4">
    <location>
        <begin position="3"/>
        <end position="233"/>
    </location>
</feature>
<dbReference type="CDD" id="cd03230">
    <property type="entry name" value="ABC_DR_subfamily_A"/>
    <property type="match status" value="1"/>
</dbReference>